<dbReference type="SMART" id="SM00393">
    <property type="entry name" value="R3H"/>
    <property type="match status" value="1"/>
</dbReference>
<protein>
    <recommendedName>
        <fullName evidence="6">RNA-binding protein KhpB</fullName>
    </recommendedName>
    <alternativeName>
        <fullName evidence="6">RNA-binding protein EloR</fullName>
    </alternativeName>
</protein>
<dbReference type="InterPro" id="IPR032782">
    <property type="entry name" value="KhpB_N"/>
</dbReference>
<dbReference type="PANTHER" id="PTHR35800:SF1">
    <property type="entry name" value="RNA-BINDING PROTEIN KHPB"/>
    <property type="match status" value="1"/>
</dbReference>
<dbReference type="Gene3D" id="3.30.1370.50">
    <property type="entry name" value="R3H-like domain"/>
    <property type="match status" value="1"/>
</dbReference>
<dbReference type="InterPro" id="IPR039247">
    <property type="entry name" value="KhpB"/>
</dbReference>
<dbReference type="GO" id="GO:0005737">
    <property type="term" value="C:cytoplasm"/>
    <property type="evidence" value="ECO:0007669"/>
    <property type="project" value="UniProtKB-SubCell"/>
</dbReference>
<accession>A0A953I2R3</accession>
<dbReference type="PANTHER" id="PTHR35800">
    <property type="entry name" value="PROTEIN JAG"/>
    <property type="match status" value="1"/>
</dbReference>
<evidence type="ECO:0000256" key="3">
    <source>
        <dbReference type="ARBA" id="ARBA00022960"/>
    </source>
</evidence>
<evidence type="ECO:0000313" key="8">
    <source>
        <dbReference type="EMBL" id="MBY6275911.1"/>
    </source>
</evidence>
<evidence type="ECO:0000259" key="7">
    <source>
        <dbReference type="PROSITE" id="PS51061"/>
    </source>
</evidence>
<keyword evidence="5 6" id="KW-0961">Cell wall biogenesis/degradation</keyword>
<reference evidence="8" key="1">
    <citation type="submission" date="2017-11" db="EMBL/GenBank/DDBJ databases">
        <title>Three new genomes from thermophilic consortium.</title>
        <authorList>
            <person name="Quaggio R."/>
            <person name="Amgarten D."/>
            <person name="Setubal J.C."/>
        </authorList>
    </citation>
    <scope>NUCLEOTIDE SEQUENCE</scope>
    <source>
        <strain evidence="8">ZCTH01-B2</strain>
    </source>
</reference>
<dbReference type="InterPro" id="IPR034079">
    <property type="entry name" value="R3H_KhpB"/>
</dbReference>
<evidence type="ECO:0000256" key="4">
    <source>
        <dbReference type="ARBA" id="ARBA00023186"/>
    </source>
</evidence>
<keyword evidence="2 6" id="KW-0694">RNA-binding</keyword>
<comment type="subcellular location">
    <subcellularLocation>
        <location evidence="6">Cytoplasm</location>
    </subcellularLocation>
</comment>
<dbReference type="NCBIfam" id="NF041568">
    <property type="entry name" value="Jag_EloR"/>
    <property type="match status" value="1"/>
</dbReference>
<name>A0A953I2R3_SYMTR</name>
<dbReference type="InterPro" id="IPR015946">
    <property type="entry name" value="KH_dom-like_a/b"/>
</dbReference>
<dbReference type="InterPro" id="IPR036867">
    <property type="entry name" value="R3H_dom_sf"/>
</dbReference>
<dbReference type="Gene3D" id="3.30.30.80">
    <property type="entry name" value="probable RNA-binding protein from clostridium symbiosum atcc 14940"/>
    <property type="match status" value="1"/>
</dbReference>
<feature type="domain" description="R3H" evidence="7">
    <location>
        <begin position="139"/>
        <end position="205"/>
    </location>
</feature>
<proteinExistence type="inferred from homology"/>
<evidence type="ECO:0000256" key="5">
    <source>
        <dbReference type="ARBA" id="ARBA00023316"/>
    </source>
</evidence>
<dbReference type="EMBL" id="PIUK01000047">
    <property type="protein sequence ID" value="MBY6275911.1"/>
    <property type="molecule type" value="Genomic_DNA"/>
</dbReference>
<dbReference type="GO" id="GO:0009252">
    <property type="term" value="P:peptidoglycan biosynthetic process"/>
    <property type="evidence" value="ECO:0007669"/>
    <property type="project" value="UniProtKB-UniRule"/>
</dbReference>
<dbReference type="RefSeq" id="WP_011197448.1">
    <property type="nucleotide sequence ID" value="NZ_JACSIR010000112.1"/>
</dbReference>
<dbReference type="SUPFAM" id="SSF82708">
    <property type="entry name" value="R3H domain"/>
    <property type="match status" value="1"/>
</dbReference>
<sequence length="205" mass="22640">MRSVQRSGRTVDEAVAAALEELGVPSDRVTVEVLDEGKGGFLGIGARPATVRVTVKESRAERVEAFLGDVCEAMGVGVRMEIREDGEYIHVDITGQEAGILIGHHGQTLDALQYLTNLVAARSDRHGPRILLDVEGYRKRRTETLTNLARRLAERVVRTGERAVLEPMSAQERRVIHLALQDFPGVTTASEGQDPFRRVVIYKKD</sequence>
<dbReference type="InterPro" id="IPR001374">
    <property type="entry name" value="R3H_dom"/>
</dbReference>
<evidence type="ECO:0000256" key="2">
    <source>
        <dbReference type="ARBA" id="ARBA00022884"/>
    </source>
</evidence>
<dbReference type="Gene3D" id="3.30.300.20">
    <property type="match status" value="1"/>
</dbReference>
<dbReference type="InterPro" id="IPR038008">
    <property type="entry name" value="Jag_KH"/>
</dbReference>
<dbReference type="Pfam" id="PF01424">
    <property type="entry name" value="R3H"/>
    <property type="match status" value="1"/>
</dbReference>
<dbReference type="Pfam" id="PF14804">
    <property type="entry name" value="Jag_N"/>
    <property type="match status" value="1"/>
</dbReference>
<keyword evidence="3 6" id="KW-0133">Cell shape</keyword>
<gene>
    <name evidence="6" type="primary">khpB</name>
    <name evidence="6" type="synonym">eloR</name>
    <name evidence="8" type="ORF">CWE10_06750</name>
</gene>
<dbReference type="SMART" id="SM01245">
    <property type="entry name" value="Jag_N"/>
    <property type="match status" value="1"/>
</dbReference>
<comment type="caution">
    <text evidence="8">The sequence shown here is derived from an EMBL/GenBank/DDBJ whole genome shotgun (WGS) entry which is preliminary data.</text>
</comment>
<keyword evidence="4 6" id="KW-0143">Chaperone</keyword>
<comment type="subunit">
    <text evidence="6">Forms a complex with KhpA.</text>
</comment>
<dbReference type="OMA" id="LRPMTPF"/>
<dbReference type="CDD" id="cd02414">
    <property type="entry name" value="KH-II_Jag"/>
    <property type="match status" value="1"/>
</dbReference>
<dbReference type="GO" id="GO:0003723">
    <property type="term" value="F:RNA binding"/>
    <property type="evidence" value="ECO:0007669"/>
    <property type="project" value="UniProtKB-UniRule"/>
</dbReference>
<dbReference type="CDD" id="cd02644">
    <property type="entry name" value="R3H_jag"/>
    <property type="match status" value="1"/>
</dbReference>
<evidence type="ECO:0000256" key="6">
    <source>
        <dbReference type="HAMAP-Rule" id="MF_00867"/>
    </source>
</evidence>
<evidence type="ECO:0000313" key="9">
    <source>
        <dbReference type="Proteomes" id="UP000732377"/>
    </source>
</evidence>
<organism evidence="8 9">
    <name type="scientific">Symbiobacterium thermophilum</name>
    <dbReference type="NCBI Taxonomy" id="2734"/>
    <lineage>
        <taxon>Bacteria</taxon>
        <taxon>Bacillati</taxon>
        <taxon>Bacillota</taxon>
        <taxon>Clostridia</taxon>
        <taxon>Eubacteriales</taxon>
        <taxon>Symbiobacteriaceae</taxon>
        <taxon>Symbiobacterium</taxon>
    </lineage>
</organism>
<dbReference type="GO" id="GO:0071555">
    <property type="term" value="P:cell wall organization"/>
    <property type="evidence" value="ECO:0007669"/>
    <property type="project" value="UniProtKB-KW"/>
</dbReference>
<comment type="similarity">
    <text evidence="6">Belongs to the KhpB RNA-binding protein family.</text>
</comment>
<dbReference type="InterPro" id="IPR038247">
    <property type="entry name" value="Jag_N_dom_sf"/>
</dbReference>
<comment type="function">
    <text evidence="6">A probable RNA chaperone. Forms a complex with KhpA which binds to cellular RNA and controls its expression. Plays a role in peptidoglycan (PG) homeostasis and cell length regulation.</text>
</comment>
<dbReference type="AlphaFoldDB" id="A0A953I2R3"/>
<evidence type="ECO:0000256" key="1">
    <source>
        <dbReference type="ARBA" id="ARBA00022490"/>
    </source>
</evidence>
<comment type="caution">
    <text evidence="6">Lacks conserved residue(s) required for the propagation of feature annotation.</text>
</comment>
<dbReference type="Proteomes" id="UP000732377">
    <property type="component" value="Unassembled WGS sequence"/>
</dbReference>
<keyword evidence="1 6" id="KW-0963">Cytoplasm</keyword>
<dbReference type="GO" id="GO:0008360">
    <property type="term" value="P:regulation of cell shape"/>
    <property type="evidence" value="ECO:0007669"/>
    <property type="project" value="UniProtKB-KW"/>
</dbReference>
<dbReference type="Pfam" id="PF13083">
    <property type="entry name" value="KH_KhpA-B"/>
    <property type="match status" value="1"/>
</dbReference>
<comment type="domain">
    <text evidence="6">Has an N-terminal Jag-N domain and 2 RNA-binding domains (KH and R3H).</text>
</comment>
<dbReference type="HAMAP" id="MF_00867">
    <property type="entry name" value="KhpB"/>
    <property type="match status" value="1"/>
</dbReference>
<dbReference type="PROSITE" id="PS51061">
    <property type="entry name" value="R3H"/>
    <property type="match status" value="1"/>
</dbReference>